<dbReference type="GO" id="GO:0005524">
    <property type="term" value="F:ATP binding"/>
    <property type="evidence" value="ECO:0007669"/>
    <property type="project" value="UniProtKB-KW"/>
</dbReference>
<dbReference type="Proteomes" id="UP000002008">
    <property type="component" value="Chromosome"/>
</dbReference>
<evidence type="ECO:0000256" key="2">
    <source>
        <dbReference type="ARBA" id="ARBA00022679"/>
    </source>
</evidence>
<feature type="domain" description="Carbohydrate kinase FGGY N-terminal" evidence="7">
    <location>
        <begin position="8"/>
        <end position="247"/>
    </location>
</feature>
<keyword evidence="10" id="KW-1185">Reference proteome</keyword>
<dbReference type="InterPro" id="IPR013449">
    <property type="entry name" value="Rhamnulokinase"/>
</dbReference>
<dbReference type="InterPro" id="IPR050406">
    <property type="entry name" value="FGGY_Carb_Kinase"/>
</dbReference>
<keyword evidence="6" id="KW-0684">Rhamnose metabolism</keyword>
<dbReference type="InterPro" id="IPR000577">
    <property type="entry name" value="Carb_kinase_FGGY"/>
</dbReference>
<dbReference type="InterPro" id="IPR018485">
    <property type="entry name" value="FGGY_C"/>
</dbReference>
<dbReference type="PIRSF" id="PIRSF000538">
    <property type="entry name" value="GlpK"/>
    <property type="match status" value="1"/>
</dbReference>
<dbReference type="PANTHER" id="PTHR43095:SF5">
    <property type="entry name" value="XYLULOSE KINASE"/>
    <property type="match status" value="1"/>
</dbReference>
<reference evidence="10" key="1">
    <citation type="journal article" date="2011" name="BMC Genomics">
        <title>Complete genome sequence of the filamentous anoxygenic phototrophic bacterium Chloroflexus aurantiacus.</title>
        <authorList>
            <person name="Tang K.H."/>
            <person name="Barry K."/>
            <person name="Chertkov O."/>
            <person name="Dalin E."/>
            <person name="Han C.S."/>
            <person name="Hauser L.J."/>
            <person name="Honchak B.M."/>
            <person name="Karbach L.E."/>
            <person name="Land M.L."/>
            <person name="Lapidus A."/>
            <person name="Larimer F.W."/>
            <person name="Mikhailova N."/>
            <person name="Pitluck S."/>
            <person name="Pierson B.K."/>
            <person name="Blankenship R.E."/>
        </authorList>
    </citation>
    <scope>NUCLEOTIDE SEQUENCE [LARGE SCALE GENOMIC DNA]</scope>
    <source>
        <strain evidence="10">ATCC 29366 / DSM 635 / J-10-fl</strain>
    </source>
</reference>
<evidence type="ECO:0000256" key="3">
    <source>
        <dbReference type="ARBA" id="ARBA00022741"/>
    </source>
</evidence>
<evidence type="ECO:0000259" key="7">
    <source>
        <dbReference type="Pfam" id="PF00370"/>
    </source>
</evidence>
<evidence type="ECO:0000313" key="10">
    <source>
        <dbReference type="Proteomes" id="UP000002008"/>
    </source>
</evidence>
<dbReference type="Pfam" id="PF00370">
    <property type="entry name" value="FGGY_N"/>
    <property type="match status" value="1"/>
</dbReference>
<proteinExistence type="inferred from homology"/>
<dbReference type="GO" id="GO:0008993">
    <property type="term" value="F:rhamnulokinase activity"/>
    <property type="evidence" value="ECO:0007669"/>
    <property type="project" value="InterPro"/>
</dbReference>
<dbReference type="EMBL" id="CP000909">
    <property type="protein sequence ID" value="ABY35491.1"/>
    <property type="molecule type" value="Genomic_DNA"/>
</dbReference>
<evidence type="ECO:0000313" key="9">
    <source>
        <dbReference type="EMBL" id="ABY35491.1"/>
    </source>
</evidence>
<dbReference type="GO" id="GO:0019301">
    <property type="term" value="P:rhamnose catabolic process"/>
    <property type="evidence" value="ECO:0000318"/>
    <property type="project" value="GO_Central"/>
</dbReference>
<dbReference type="PATRIC" id="fig|324602.8.peg.2588"/>
<dbReference type="AlphaFoldDB" id="A9WGF9"/>
<dbReference type="FunCoup" id="A9WGF9">
    <property type="interactions" value="56"/>
</dbReference>
<dbReference type="PANTHER" id="PTHR43095">
    <property type="entry name" value="SUGAR KINASE"/>
    <property type="match status" value="1"/>
</dbReference>
<dbReference type="HOGENOM" id="CLU_039395_0_1_0"/>
<keyword evidence="3" id="KW-0547">Nucleotide-binding</keyword>
<evidence type="ECO:0000256" key="6">
    <source>
        <dbReference type="ARBA" id="ARBA00023308"/>
    </source>
</evidence>
<organism evidence="9 10">
    <name type="scientific">Chloroflexus aurantiacus (strain ATCC 29366 / DSM 635 / J-10-fl)</name>
    <dbReference type="NCBI Taxonomy" id="324602"/>
    <lineage>
        <taxon>Bacteria</taxon>
        <taxon>Bacillati</taxon>
        <taxon>Chloroflexota</taxon>
        <taxon>Chloroflexia</taxon>
        <taxon>Chloroflexales</taxon>
        <taxon>Chloroflexineae</taxon>
        <taxon>Chloroflexaceae</taxon>
        <taxon>Chloroflexus</taxon>
    </lineage>
</organism>
<evidence type="ECO:0000256" key="5">
    <source>
        <dbReference type="ARBA" id="ARBA00022840"/>
    </source>
</evidence>
<dbReference type="KEGG" id="cau:Caur_2282"/>
<sequence>MTELAHFIAIDIGASSGRVILGRWDGTRFTLEEIHRFPNGMIERDGHLFWDVNRLWHEVQHGLRTYARHEQSSRLASIGIDTWAVDYGLIDEAGNLIGDPFAYRDARNEGMAERVDAIIPPTELYERTGLQRLPFNTLYQLYAERQGDRLPRAATMLLIPDLFHYWLTGKRVAEYTNASTTMFLDARRRVWATDLLERLGIPTHLLPPLVMPGTPLGPLVPELREALGLPGNVTVVAVGTHDTASAVAAVPHLDAQSAYISSGTWSLVGVERSEPLINEAARRLNVTNEGGVYGTIRLLKNVSGLWLLQECQRCWQADGLNLSWDAIIAQAAAAPAGRSYIDPDAPEFLAVGDMPARIREYCRRNGQPVPETVGEIARCCLDSLALRYREVIDALADLTGQPITTVRIVGGGSQNTLLCQLTADLCRRPVVAGPTEGTALGNILVQAIAMGYLPDLATARQVAAASVSQTTYRPGVLM</sequence>
<dbReference type="CDD" id="cd07771">
    <property type="entry name" value="ASKHA_NBD_FGGY_RhaB-like"/>
    <property type="match status" value="1"/>
</dbReference>
<keyword evidence="2" id="KW-0808">Transferase</keyword>
<dbReference type="Gene3D" id="3.30.420.40">
    <property type="match status" value="2"/>
</dbReference>
<accession>A9WGF9</accession>
<dbReference type="SUPFAM" id="SSF53067">
    <property type="entry name" value="Actin-like ATPase domain"/>
    <property type="match status" value="2"/>
</dbReference>
<dbReference type="EnsemblBacteria" id="ABY35491">
    <property type="protein sequence ID" value="ABY35491"/>
    <property type="gene ID" value="Caur_2282"/>
</dbReference>
<evidence type="ECO:0000256" key="4">
    <source>
        <dbReference type="ARBA" id="ARBA00022777"/>
    </source>
</evidence>
<dbReference type="eggNOG" id="COG1070">
    <property type="taxonomic scope" value="Bacteria"/>
</dbReference>
<gene>
    <name evidence="9" type="ordered locus">Caur_2282</name>
</gene>
<dbReference type="Pfam" id="PF02782">
    <property type="entry name" value="FGGY_C"/>
    <property type="match status" value="1"/>
</dbReference>
<dbReference type="InterPro" id="IPR018484">
    <property type="entry name" value="FGGY_N"/>
</dbReference>
<protein>
    <submittedName>
        <fullName evidence="9">Carbohydrate kinase FGGY</fullName>
    </submittedName>
</protein>
<name>A9WGF9_CHLAA</name>
<keyword evidence="5" id="KW-0067">ATP-binding</keyword>
<dbReference type="InterPro" id="IPR043129">
    <property type="entry name" value="ATPase_NBD"/>
</dbReference>
<feature type="domain" description="Carbohydrate kinase FGGY C-terminal" evidence="8">
    <location>
        <begin position="258"/>
        <end position="450"/>
    </location>
</feature>
<dbReference type="GO" id="GO:0005829">
    <property type="term" value="C:cytosol"/>
    <property type="evidence" value="ECO:0000318"/>
    <property type="project" value="GO_Central"/>
</dbReference>
<dbReference type="RefSeq" id="WP_012258145.1">
    <property type="nucleotide sequence ID" value="NC_010175.1"/>
</dbReference>
<evidence type="ECO:0000259" key="8">
    <source>
        <dbReference type="Pfam" id="PF02782"/>
    </source>
</evidence>
<dbReference type="InParanoid" id="A9WGF9"/>
<evidence type="ECO:0000256" key="1">
    <source>
        <dbReference type="ARBA" id="ARBA00009156"/>
    </source>
</evidence>
<comment type="similarity">
    <text evidence="1">Belongs to the FGGY kinase family.</text>
</comment>
<dbReference type="STRING" id="324602.Caur_2282"/>
<keyword evidence="4 9" id="KW-0418">Kinase</keyword>